<dbReference type="Gene3D" id="3.40.50.1820">
    <property type="entry name" value="alpha/beta hydrolase"/>
    <property type="match status" value="1"/>
</dbReference>
<dbReference type="PANTHER" id="PTHR48081:SF3">
    <property type="entry name" value="ALPHA_BETA HYDROLASE FOLD-3 DOMAIN-CONTAINING PROTEIN"/>
    <property type="match status" value="1"/>
</dbReference>
<dbReference type="AlphaFoldDB" id="A0A3N4KZH5"/>
<gene>
    <name evidence="3" type="ORF">P167DRAFT_484074</name>
</gene>
<organism evidence="3 4">
    <name type="scientific">Morchella conica CCBAS932</name>
    <dbReference type="NCBI Taxonomy" id="1392247"/>
    <lineage>
        <taxon>Eukaryota</taxon>
        <taxon>Fungi</taxon>
        <taxon>Dikarya</taxon>
        <taxon>Ascomycota</taxon>
        <taxon>Pezizomycotina</taxon>
        <taxon>Pezizomycetes</taxon>
        <taxon>Pezizales</taxon>
        <taxon>Morchellaceae</taxon>
        <taxon>Morchella</taxon>
    </lineage>
</organism>
<evidence type="ECO:0000259" key="2">
    <source>
        <dbReference type="Pfam" id="PF20434"/>
    </source>
</evidence>
<dbReference type="OrthoDB" id="19653at2759"/>
<keyword evidence="4" id="KW-1185">Reference proteome</keyword>
<feature type="domain" description="BD-FAE-like" evidence="2">
    <location>
        <begin position="16"/>
        <end position="125"/>
    </location>
</feature>
<protein>
    <submittedName>
        <fullName evidence="3">Alpha/beta-hydrolase</fullName>
    </submittedName>
</protein>
<dbReference type="GO" id="GO:0016787">
    <property type="term" value="F:hydrolase activity"/>
    <property type="evidence" value="ECO:0007669"/>
    <property type="project" value="UniProtKB-KW"/>
</dbReference>
<dbReference type="PANTHER" id="PTHR48081">
    <property type="entry name" value="AB HYDROLASE SUPERFAMILY PROTEIN C4A8.06C"/>
    <property type="match status" value="1"/>
</dbReference>
<name>A0A3N4KZH5_9PEZI</name>
<dbReference type="STRING" id="1392247.A0A3N4KZH5"/>
<sequence>MIEGQSTNSAPAGPVRIPAVIFFHGGGLTAGNREFFPRDFKADVLAQGIAFISADYRLLFPCTAHDILVDVRTLFSFIGEQLNPALSSSSYPGDPFNFHISPDHLAVAGASAGAYPARLAALYANPKPKCFFSLYGTGGNLLDPFYLRTPDAAQGDLDIGTNARFMSPGGLEARDTVAPIADCPMGFDDTTRSIPGYSDRLLTLYVTLLKSGRYLDFLTGVEGLGQRLRTAAIRSGVPVNDESYDWERIVDAIPPEANCLFPQLHISNTFPPSYLIHGSQDRAVPVSETTECDRMLKEAGVRSEMVIANGLGHTFDQHMGPDGWQRYAGGVVPFLLEYIATEGMETESADGR</sequence>
<accession>A0A3N4KZH5</accession>
<dbReference type="InterPro" id="IPR049492">
    <property type="entry name" value="BD-FAE-like_dom"/>
</dbReference>
<dbReference type="Proteomes" id="UP000277580">
    <property type="component" value="Unassembled WGS sequence"/>
</dbReference>
<evidence type="ECO:0000313" key="4">
    <source>
        <dbReference type="Proteomes" id="UP000277580"/>
    </source>
</evidence>
<dbReference type="InParanoid" id="A0A3N4KZH5"/>
<dbReference type="Pfam" id="PF20434">
    <property type="entry name" value="BD-FAE"/>
    <property type="match status" value="1"/>
</dbReference>
<proteinExistence type="predicted"/>
<dbReference type="InterPro" id="IPR050300">
    <property type="entry name" value="GDXG_lipolytic_enzyme"/>
</dbReference>
<reference evidence="3 4" key="1">
    <citation type="journal article" date="2018" name="Nat. Ecol. Evol.">
        <title>Pezizomycetes genomes reveal the molecular basis of ectomycorrhizal truffle lifestyle.</title>
        <authorList>
            <person name="Murat C."/>
            <person name="Payen T."/>
            <person name="Noel B."/>
            <person name="Kuo A."/>
            <person name="Morin E."/>
            <person name="Chen J."/>
            <person name="Kohler A."/>
            <person name="Krizsan K."/>
            <person name="Balestrini R."/>
            <person name="Da Silva C."/>
            <person name="Montanini B."/>
            <person name="Hainaut M."/>
            <person name="Levati E."/>
            <person name="Barry K.W."/>
            <person name="Belfiori B."/>
            <person name="Cichocki N."/>
            <person name="Clum A."/>
            <person name="Dockter R.B."/>
            <person name="Fauchery L."/>
            <person name="Guy J."/>
            <person name="Iotti M."/>
            <person name="Le Tacon F."/>
            <person name="Lindquist E.A."/>
            <person name="Lipzen A."/>
            <person name="Malagnac F."/>
            <person name="Mello A."/>
            <person name="Molinier V."/>
            <person name="Miyauchi S."/>
            <person name="Poulain J."/>
            <person name="Riccioni C."/>
            <person name="Rubini A."/>
            <person name="Sitrit Y."/>
            <person name="Splivallo R."/>
            <person name="Traeger S."/>
            <person name="Wang M."/>
            <person name="Zifcakova L."/>
            <person name="Wipf D."/>
            <person name="Zambonelli A."/>
            <person name="Paolocci F."/>
            <person name="Nowrousian M."/>
            <person name="Ottonello S."/>
            <person name="Baldrian P."/>
            <person name="Spatafora J.W."/>
            <person name="Henrissat B."/>
            <person name="Nagy L.G."/>
            <person name="Aury J.M."/>
            <person name="Wincker P."/>
            <person name="Grigoriev I.V."/>
            <person name="Bonfante P."/>
            <person name="Martin F.M."/>
        </authorList>
    </citation>
    <scope>NUCLEOTIDE SEQUENCE [LARGE SCALE GENOMIC DNA]</scope>
    <source>
        <strain evidence="3 4">CCBAS932</strain>
    </source>
</reference>
<dbReference type="SUPFAM" id="SSF53474">
    <property type="entry name" value="alpha/beta-Hydrolases"/>
    <property type="match status" value="1"/>
</dbReference>
<evidence type="ECO:0000256" key="1">
    <source>
        <dbReference type="ARBA" id="ARBA00022801"/>
    </source>
</evidence>
<dbReference type="InterPro" id="IPR029058">
    <property type="entry name" value="AB_hydrolase_fold"/>
</dbReference>
<evidence type="ECO:0000313" key="3">
    <source>
        <dbReference type="EMBL" id="RPB14878.1"/>
    </source>
</evidence>
<dbReference type="EMBL" id="ML119116">
    <property type="protein sequence ID" value="RPB14878.1"/>
    <property type="molecule type" value="Genomic_DNA"/>
</dbReference>
<keyword evidence="1 3" id="KW-0378">Hydrolase</keyword>